<dbReference type="PANTHER" id="PTHR46796:SF6">
    <property type="entry name" value="ARAC SUBFAMILY"/>
    <property type="match status" value="1"/>
</dbReference>
<dbReference type="PROSITE" id="PS01124">
    <property type="entry name" value="HTH_ARAC_FAMILY_2"/>
    <property type="match status" value="1"/>
</dbReference>
<comment type="caution">
    <text evidence="5">The sequence shown here is derived from an EMBL/GenBank/DDBJ whole genome shotgun (WGS) entry which is preliminary data.</text>
</comment>
<keyword evidence="6" id="KW-1185">Reference proteome</keyword>
<dbReference type="RefSeq" id="WP_259447415.1">
    <property type="nucleotide sequence ID" value="NZ_CP119520.1"/>
</dbReference>
<evidence type="ECO:0000259" key="4">
    <source>
        <dbReference type="PROSITE" id="PS01124"/>
    </source>
</evidence>
<keyword evidence="2" id="KW-0238">DNA-binding</keyword>
<keyword evidence="3" id="KW-0804">Transcription</keyword>
<evidence type="ECO:0000313" key="5">
    <source>
        <dbReference type="EMBL" id="MCS0628164.1"/>
    </source>
</evidence>
<dbReference type="InterPro" id="IPR009057">
    <property type="entry name" value="Homeodomain-like_sf"/>
</dbReference>
<proteinExistence type="predicted"/>
<reference evidence="5" key="1">
    <citation type="submission" date="2022-08" db="EMBL/GenBank/DDBJ databases">
        <title>Reclassification of Massilia species as members of the genera Telluria, Duganella, Pseudoduganella, Mokoshia gen. nov. and Zemynaea gen. nov. using orthogonal and non-orthogonal genome-based approaches.</title>
        <authorList>
            <person name="Bowman J.P."/>
        </authorList>
    </citation>
    <scope>NUCLEOTIDE SEQUENCE</scope>
    <source>
        <strain evidence="5">LMG 11547</strain>
    </source>
</reference>
<accession>A0ABT2BSS2</accession>
<evidence type="ECO:0000313" key="6">
    <source>
        <dbReference type="Proteomes" id="UP001165263"/>
    </source>
</evidence>
<dbReference type="InterPro" id="IPR018060">
    <property type="entry name" value="HTH_AraC"/>
</dbReference>
<dbReference type="Pfam" id="PF12833">
    <property type="entry name" value="HTH_18"/>
    <property type="match status" value="1"/>
</dbReference>
<dbReference type="Proteomes" id="UP001165263">
    <property type="component" value="Unassembled WGS sequence"/>
</dbReference>
<evidence type="ECO:0000256" key="3">
    <source>
        <dbReference type="ARBA" id="ARBA00023163"/>
    </source>
</evidence>
<gene>
    <name evidence="5" type="ORF">NX786_02245</name>
</gene>
<dbReference type="Gene3D" id="1.10.10.60">
    <property type="entry name" value="Homeodomain-like"/>
    <property type="match status" value="1"/>
</dbReference>
<keyword evidence="1" id="KW-0805">Transcription regulation</keyword>
<evidence type="ECO:0000256" key="2">
    <source>
        <dbReference type="ARBA" id="ARBA00023125"/>
    </source>
</evidence>
<feature type="domain" description="HTH araC/xylS-type" evidence="4">
    <location>
        <begin position="188"/>
        <end position="286"/>
    </location>
</feature>
<dbReference type="SUPFAM" id="SSF46689">
    <property type="entry name" value="Homeodomain-like"/>
    <property type="match status" value="2"/>
</dbReference>
<dbReference type="SMART" id="SM00342">
    <property type="entry name" value="HTH_ARAC"/>
    <property type="match status" value="1"/>
</dbReference>
<dbReference type="EMBL" id="JANUHC010000001">
    <property type="protein sequence ID" value="MCS0628164.1"/>
    <property type="molecule type" value="Genomic_DNA"/>
</dbReference>
<name>A0ABT2BSS2_9BURK</name>
<protein>
    <submittedName>
        <fullName evidence="5">AraC family transcriptional regulator</fullName>
    </submittedName>
</protein>
<evidence type="ECO:0000256" key="1">
    <source>
        <dbReference type="ARBA" id="ARBA00023015"/>
    </source>
</evidence>
<organism evidence="5 6">
    <name type="scientific">Telluria mixta</name>
    <dbReference type="NCBI Taxonomy" id="34071"/>
    <lineage>
        <taxon>Bacteria</taxon>
        <taxon>Pseudomonadati</taxon>
        <taxon>Pseudomonadota</taxon>
        <taxon>Betaproteobacteria</taxon>
        <taxon>Burkholderiales</taxon>
        <taxon>Oxalobacteraceae</taxon>
        <taxon>Telluria group</taxon>
        <taxon>Telluria</taxon>
    </lineage>
</organism>
<dbReference type="PANTHER" id="PTHR46796">
    <property type="entry name" value="HTH-TYPE TRANSCRIPTIONAL ACTIVATOR RHAS-RELATED"/>
    <property type="match status" value="1"/>
</dbReference>
<dbReference type="InterPro" id="IPR050204">
    <property type="entry name" value="AraC_XylS_family_regulators"/>
</dbReference>
<sequence>MPADRTPLEPHSGQRRSLVSSAALGWTGFGADMIDVAAGRHRIPGIVHHRVGVHVGRPVRALCRCDGARSARIQAHGDVDVIPAGLDGEWSDDADCTILNIWFADGFLRKTYDQLGLTSAKAQIRPSFQWRDPRFQHLAWALLAELEAEEASDPLYAGSLGTAMAVRLAGAEVADGRTRRALSARAAARVIDYIEAHLDERLSLDRLAALVDLSVPHFNVLFRQTMGVPVHRYVVQRRLERARSLLLQGRLSAGQVALEVGFAHQSHMAAWMKRAFGMTPRDIARSGQAAD</sequence>